<feature type="binding site" evidence="7">
    <location>
        <position position="43"/>
    </location>
    <ligand>
        <name>NADP(+)</name>
        <dbReference type="ChEBI" id="CHEBI:58349"/>
    </ligand>
</feature>
<dbReference type="GO" id="GO:0004345">
    <property type="term" value="F:glucose-6-phosphate dehydrogenase activity"/>
    <property type="evidence" value="ECO:0007669"/>
    <property type="project" value="UniProtKB-UniRule"/>
</dbReference>
<gene>
    <name evidence="7 10" type="primary">zwf</name>
    <name evidence="10" type="ORF">Pla8534_41880</name>
</gene>
<keyword evidence="5 7" id="KW-0560">Oxidoreductase</keyword>
<dbReference type="SUPFAM" id="SSF51735">
    <property type="entry name" value="NAD(P)-binding Rossmann-fold domains"/>
    <property type="match status" value="1"/>
</dbReference>
<dbReference type="PROSITE" id="PS00069">
    <property type="entry name" value="G6P_DEHYDROGENASE"/>
    <property type="match status" value="1"/>
</dbReference>
<dbReference type="SUPFAM" id="SSF55347">
    <property type="entry name" value="Glyceraldehyde-3-phosphate dehydrogenase-like, C-terminal domain"/>
    <property type="match status" value="1"/>
</dbReference>
<dbReference type="GO" id="GO:0050661">
    <property type="term" value="F:NADP binding"/>
    <property type="evidence" value="ECO:0007669"/>
    <property type="project" value="UniProtKB-UniRule"/>
</dbReference>
<dbReference type="GO" id="GO:0006006">
    <property type="term" value="P:glucose metabolic process"/>
    <property type="evidence" value="ECO:0007669"/>
    <property type="project" value="UniProtKB-KW"/>
</dbReference>
<dbReference type="Gene3D" id="3.40.50.720">
    <property type="entry name" value="NAD(P)-binding Rossmann-like Domain"/>
    <property type="match status" value="1"/>
</dbReference>
<evidence type="ECO:0000259" key="8">
    <source>
        <dbReference type="Pfam" id="PF00479"/>
    </source>
</evidence>
<accession>A0A518DX00</accession>
<dbReference type="InterPro" id="IPR022674">
    <property type="entry name" value="G6P_DH_NAD-bd"/>
</dbReference>
<feature type="binding site" evidence="7">
    <location>
        <position position="215"/>
    </location>
    <ligand>
        <name>substrate</name>
    </ligand>
</feature>
<dbReference type="RefSeq" id="WP_145055006.1">
    <property type="nucleotide sequence ID" value="NZ_CP036433.1"/>
</dbReference>
<evidence type="ECO:0000313" key="10">
    <source>
        <dbReference type="EMBL" id="QDU96368.1"/>
    </source>
</evidence>
<comment type="catalytic activity">
    <reaction evidence="7">
        <text>D-glucose 6-phosphate + NADP(+) = 6-phospho-D-glucono-1,5-lactone + NADPH + H(+)</text>
        <dbReference type="Rhea" id="RHEA:15841"/>
        <dbReference type="ChEBI" id="CHEBI:15378"/>
        <dbReference type="ChEBI" id="CHEBI:57783"/>
        <dbReference type="ChEBI" id="CHEBI:57955"/>
        <dbReference type="ChEBI" id="CHEBI:58349"/>
        <dbReference type="ChEBI" id="CHEBI:61548"/>
        <dbReference type="EC" id="1.1.1.49"/>
    </reaction>
</comment>
<dbReference type="Gene3D" id="3.30.360.10">
    <property type="entry name" value="Dihydrodipicolinate Reductase, domain 2"/>
    <property type="match status" value="1"/>
</dbReference>
<dbReference type="OrthoDB" id="9802739at2"/>
<feature type="binding site" evidence="7">
    <location>
        <position position="147"/>
    </location>
    <ligand>
        <name>NADP(+)</name>
        <dbReference type="ChEBI" id="CHEBI:58349"/>
    </ligand>
</feature>
<reference evidence="10 11" key="1">
    <citation type="submission" date="2019-02" db="EMBL/GenBank/DDBJ databases">
        <title>Deep-cultivation of Planctomycetes and their phenomic and genomic characterization uncovers novel biology.</title>
        <authorList>
            <person name="Wiegand S."/>
            <person name="Jogler M."/>
            <person name="Boedeker C."/>
            <person name="Pinto D."/>
            <person name="Vollmers J."/>
            <person name="Rivas-Marin E."/>
            <person name="Kohn T."/>
            <person name="Peeters S.H."/>
            <person name="Heuer A."/>
            <person name="Rast P."/>
            <person name="Oberbeckmann S."/>
            <person name="Bunk B."/>
            <person name="Jeske O."/>
            <person name="Meyerdierks A."/>
            <person name="Storesund J.E."/>
            <person name="Kallscheuer N."/>
            <person name="Luecker S."/>
            <person name="Lage O.M."/>
            <person name="Pohl T."/>
            <person name="Merkel B.J."/>
            <person name="Hornburger P."/>
            <person name="Mueller R.-W."/>
            <person name="Bruemmer F."/>
            <person name="Labrenz M."/>
            <person name="Spormann A.M."/>
            <person name="Op den Camp H."/>
            <person name="Overmann J."/>
            <person name="Amann R."/>
            <person name="Jetten M.S.M."/>
            <person name="Mascher T."/>
            <person name="Medema M.H."/>
            <person name="Devos D.P."/>
            <person name="Kaster A.-K."/>
            <person name="Ovreas L."/>
            <person name="Rohde M."/>
            <person name="Galperin M.Y."/>
            <person name="Jogler C."/>
        </authorList>
    </citation>
    <scope>NUCLEOTIDE SEQUENCE [LARGE SCALE GENOMIC DNA]</scope>
    <source>
        <strain evidence="10 11">Pla85_3_4</strain>
    </source>
</reference>
<comment type="pathway">
    <text evidence="1 7">Carbohydrate degradation; pentose phosphate pathway; D-ribulose 5-phosphate from D-glucose 6-phosphate (oxidative stage): step 1/3.</text>
</comment>
<evidence type="ECO:0000256" key="4">
    <source>
        <dbReference type="ARBA" id="ARBA00022857"/>
    </source>
</evidence>
<dbReference type="EMBL" id="CP036433">
    <property type="protein sequence ID" value="QDU96368.1"/>
    <property type="molecule type" value="Genomic_DNA"/>
</dbReference>
<feature type="binding site" evidence="7">
    <location>
        <begin position="85"/>
        <end position="86"/>
    </location>
    <ligand>
        <name>NADP(+)</name>
        <dbReference type="ChEBI" id="CHEBI:58349"/>
    </ligand>
</feature>
<feature type="binding site" evidence="7">
    <location>
        <position position="329"/>
    </location>
    <ligand>
        <name>substrate</name>
    </ligand>
</feature>
<dbReference type="PIRSF" id="PIRSF000110">
    <property type="entry name" value="G6PD"/>
    <property type="match status" value="1"/>
</dbReference>
<protein>
    <recommendedName>
        <fullName evidence="7">Glucose-6-phosphate 1-dehydrogenase</fullName>
        <shortName evidence="7">G6PD</shortName>
        <ecNumber evidence="7">1.1.1.49</ecNumber>
    </recommendedName>
</protein>
<dbReference type="HAMAP" id="MF_00966">
    <property type="entry name" value="G6PD"/>
    <property type="match status" value="1"/>
</dbReference>
<dbReference type="Proteomes" id="UP000317648">
    <property type="component" value="Chromosome"/>
</dbReference>
<comment type="caution">
    <text evidence="7">Lacks conserved residue(s) required for the propagation of feature annotation.</text>
</comment>
<dbReference type="AlphaFoldDB" id="A0A518DX00"/>
<feature type="domain" description="Glucose-6-phosphate dehydrogenase NAD-binding" evidence="8">
    <location>
        <begin position="6"/>
        <end position="186"/>
    </location>
</feature>
<dbReference type="PANTHER" id="PTHR23429">
    <property type="entry name" value="GLUCOSE-6-PHOSPHATE 1-DEHYDROGENASE G6PD"/>
    <property type="match status" value="1"/>
</dbReference>
<keyword evidence="11" id="KW-1185">Reference proteome</keyword>
<dbReference type="EC" id="1.1.1.49" evidence="7"/>
<keyword evidence="6 7" id="KW-0119">Carbohydrate metabolism</keyword>
<keyword evidence="3 7" id="KW-0313">Glucose metabolism</keyword>
<dbReference type="KEGG" id="lcre:Pla8534_41880"/>
<evidence type="ECO:0000313" key="11">
    <source>
        <dbReference type="Proteomes" id="UP000317648"/>
    </source>
</evidence>
<organism evidence="10 11">
    <name type="scientific">Lignipirellula cremea</name>
    <dbReference type="NCBI Taxonomy" id="2528010"/>
    <lineage>
        <taxon>Bacteria</taxon>
        <taxon>Pseudomonadati</taxon>
        <taxon>Planctomycetota</taxon>
        <taxon>Planctomycetia</taxon>
        <taxon>Pirellulales</taxon>
        <taxon>Pirellulaceae</taxon>
        <taxon>Lignipirellula</taxon>
    </lineage>
</organism>
<dbReference type="UniPathway" id="UPA00115">
    <property type="reaction ID" value="UER00408"/>
</dbReference>
<evidence type="ECO:0000256" key="5">
    <source>
        <dbReference type="ARBA" id="ARBA00023002"/>
    </source>
</evidence>
<feature type="active site" description="Proton acceptor" evidence="7">
    <location>
        <position position="239"/>
    </location>
</feature>
<evidence type="ECO:0000259" key="9">
    <source>
        <dbReference type="Pfam" id="PF02781"/>
    </source>
</evidence>
<sequence length="487" mass="55304">MSHSIVIFGASGDLTSRKLIPALYSLFAKDRLPEDTRIVGVSRSEFSHEEWRSSLAESTKKFVGSSFSEEAWQKFSQQIFYLAGDINTPADFDKLRDFLDEKESGDDCSRIYYLSTSPRLYSAAIANLGAAGLAKEDCGPRRVIIEKPFGVDRKTAEQLNADIHAVFQEDQVYRIDHYLGKETVQNMFVLRFANTIFEPLWNRNYVDHVQITVAEEVVVGSRAGYYDTAGVLRDMFQNHLLQLLMITAMEAPARFESTMVRDEKVKTLRAIRKLSVEDIARDTLRGQYDGYLQEKGAPPDSTTATYGAIKLHIDNWRWNGVPFYLRSGKAMSCRTTQIVIQFREPPVMMFRQANQRKIDANRLVIQIQPAEGIQLELQSKAPDAGMKLLTTDMELLFDREFDKAMPDAYQRLLLDCFNGDASLFARSDEVELAWGVIDPIQEAWQSGAGPELMTYPTGLWGPEASIDWLDQQGRNWFDVCPVLYSGK</sequence>
<dbReference type="Pfam" id="PF02781">
    <property type="entry name" value="G6PD_C"/>
    <property type="match status" value="1"/>
</dbReference>
<keyword evidence="4 7" id="KW-0521">NADP</keyword>
<evidence type="ECO:0000256" key="6">
    <source>
        <dbReference type="ARBA" id="ARBA00023277"/>
    </source>
</evidence>
<dbReference type="InterPro" id="IPR001282">
    <property type="entry name" value="G6P_DH"/>
</dbReference>
<dbReference type="GO" id="GO:0009051">
    <property type="term" value="P:pentose-phosphate shunt, oxidative branch"/>
    <property type="evidence" value="ECO:0007669"/>
    <property type="project" value="TreeGrafter"/>
</dbReference>
<dbReference type="Pfam" id="PF00479">
    <property type="entry name" value="G6PD_N"/>
    <property type="match status" value="1"/>
</dbReference>
<evidence type="ECO:0000256" key="1">
    <source>
        <dbReference type="ARBA" id="ARBA00004937"/>
    </source>
</evidence>
<name>A0A518DX00_9BACT</name>
<evidence type="ECO:0000256" key="2">
    <source>
        <dbReference type="ARBA" id="ARBA00009975"/>
    </source>
</evidence>
<proteinExistence type="inferred from homology"/>
<feature type="binding site" evidence="7">
    <location>
        <position position="177"/>
    </location>
    <ligand>
        <name>substrate</name>
    </ligand>
</feature>
<comment type="function">
    <text evidence="7">Catalyzes the oxidation of glucose 6-phosphate to 6-phosphogluconolactone.</text>
</comment>
<dbReference type="InterPro" id="IPR019796">
    <property type="entry name" value="G6P_DH_AS"/>
</dbReference>
<feature type="binding site" evidence="7">
    <location>
        <position position="234"/>
    </location>
    <ligand>
        <name>substrate</name>
    </ligand>
</feature>
<feature type="binding site" evidence="7">
    <location>
        <position position="181"/>
    </location>
    <ligand>
        <name>substrate</name>
    </ligand>
</feature>
<comment type="similarity">
    <text evidence="2 7">Belongs to the glucose-6-phosphate dehydrogenase family.</text>
</comment>
<feature type="domain" description="Glucose-6-phosphate dehydrogenase C-terminal" evidence="9">
    <location>
        <begin position="189"/>
        <end position="476"/>
    </location>
</feature>
<dbReference type="PANTHER" id="PTHR23429:SF0">
    <property type="entry name" value="GLUCOSE-6-PHOSPHATE 1-DEHYDROGENASE"/>
    <property type="match status" value="1"/>
</dbReference>
<dbReference type="InterPro" id="IPR022675">
    <property type="entry name" value="G6P_DH_C"/>
</dbReference>
<dbReference type="InterPro" id="IPR036291">
    <property type="entry name" value="NAD(P)-bd_dom_sf"/>
</dbReference>
<evidence type="ECO:0000256" key="7">
    <source>
        <dbReference type="HAMAP-Rule" id="MF_00966"/>
    </source>
</evidence>
<dbReference type="NCBIfam" id="TIGR00871">
    <property type="entry name" value="zwf"/>
    <property type="match status" value="1"/>
</dbReference>
<evidence type="ECO:0000256" key="3">
    <source>
        <dbReference type="ARBA" id="ARBA00022526"/>
    </source>
</evidence>
<dbReference type="PRINTS" id="PR00079">
    <property type="entry name" value="G6PDHDRGNASE"/>
</dbReference>
<dbReference type="GO" id="GO:0005829">
    <property type="term" value="C:cytosol"/>
    <property type="evidence" value="ECO:0007669"/>
    <property type="project" value="TreeGrafter"/>
</dbReference>